<name>A0ABQ8W7G6_PENCH</name>
<sequence>MAILIRDTAFGRTLSLFTKPSGLNPHRATADTDIHPSKNEQSIWWTGPVLRTRTIPGTGHHGSSCWSCAMC</sequence>
<dbReference type="Proteomes" id="UP001220256">
    <property type="component" value="Unassembled WGS sequence"/>
</dbReference>
<evidence type="ECO:0000313" key="2">
    <source>
        <dbReference type="Proteomes" id="UP001220256"/>
    </source>
</evidence>
<accession>A0ABQ8W7G6</accession>
<organism evidence="1 2">
    <name type="scientific">Penicillium chrysogenum</name>
    <name type="common">Penicillium notatum</name>
    <dbReference type="NCBI Taxonomy" id="5076"/>
    <lineage>
        <taxon>Eukaryota</taxon>
        <taxon>Fungi</taxon>
        <taxon>Dikarya</taxon>
        <taxon>Ascomycota</taxon>
        <taxon>Pezizomycotina</taxon>
        <taxon>Eurotiomycetes</taxon>
        <taxon>Eurotiomycetidae</taxon>
        <taxon>Eurotiales</taxon>
        <taxon>Aspergillaceae</taxon>
        <taxon>Penicillium</taxon>
        <taxon>Penicillium chrysogenum species complex</taxon>
    </lineage>
</organism>
<reference evidence="1 2" key="1">
    <citation type="journal article" date="2023" name="IMA Fungus">
        <title>Comparative genomic study of the Penicillium genus elucidates a diverse pangenome and 15 lateral gene transfer events.</title>
        <authorList>
            <person name="Petersen C."/>
            <person name="Sorensen T."/>
            <person name="Nielsen M.R."/>
            <person name="Sondergaard T.E."/>
            <person name="Sorensen J.L."/>
            <person name="Fitzpatrick D.A."/>
            <person name="Frisvad J.C."/>
            <person name="Nielsen K.L."/>
        </authorList>
    </citation>
    <scope>NUCLEOTIDE SEQUENCE [LARGE SCALE GENOMIC DNA]</scope>
    <source>
        <strain evidence="1 2">IBT 3361</strain>
    </source>
</reference>
<protein>
    <submittedName>
        <fullName evidence="1">Uncharacterized protein</fullName>
    </submittedName>
</protein>
<comment type="caution">
    <text evidence="1">The sequence shown here is derived from an EMBL/GenBank/DDBJ whole genome shotgun (WGS) entry which is preliminary data.</text>
</comment>
<gene>
    <name evidence="1" type="ORF">N7505_011306</name>
</gene>
<proteinExistence type="predicted"/>
<keyword evidence="2" id="KW-1185">Reference proteome</keyword>
<evidence type="ECO:0000313" key="1">
    <source>
        <dbReference type="EMBL" id="KAJ5256155.1"/>
    </source>
</evidence>
<dbReference type="EMBL" id="JAPVEB010000010">
    <property type="protein sequence ID" value="KAJ5256155.1"/>
    <property type="molecule type" value="Genomic_DNA"/>
</dbReference>